<dbReference type="Proteomes" id="UP000654075">
    <property type="component" value="Unassembled WGS sequence"/>
</dbReference>
<protein>
    <submittedName>
        <fullName evidence="2">Uncharacterized protein</fullName>
    </submittedName>
</protein>
<dbReference type="SUPFAM" id="SSF48452">
    <property type="entry name" value="TPR-like"/>
    <property type="match status" value="2"/>
</dbReference>
<dbReference type="SMART" id="SM00028">
    <property type="entry name" value="TPR"/>
    <property type="match status" value="4"/>
</dbReference>
<dbReference type="Gene3D" id="1.25.40.10">
    <property type="entry name" value="Tetratricopeptide repeat domain"/>
    <property type="match status" value="2"/>
</dbReference>
<dbReference type="InterPro" id="IPR052769">
    <property type="entry name" value="TPR_domain_protein"/>
</dbReference>
<sequence length="708" mass="77912">MELLRQKGDAALSEKRWVDAMRLYTEALALPPLDGGRGSTDGGSTDSTTERRTQQGEDPALLTSLSLACLKSKDFSAANVWASKAIKFGGRKAWCIRGMAVLDIALRRPNIRMAELRCAQRDLRRAVELFPEDFLAQRKLYECNGFLTDLEQNPPDLFPSELRTEATCLEVLRARQHAAFVTGDFEILELESRKSKSEEWADYGKVCGRNSTSADLEYGHPGGDWEEDPNFPVGSIYTINCADALPGREQRLFLAVWKDAASGRLHEESFELKGLREIMAAHLAAGAGLCRGPATDEFCLLEPDDYASRESRVGFDAHTYWSAAALWSALGTTGVKYWDDELLIIKANGLRHPDIVSTSATVPSPPTKIPAAFQGGAADLKTTGNSFFKNGRWQEAVQSYKAALACCQGGDDGMRAALHANLAQCFLRLELFRRAGDSATSCLALEPGHIKALFRRATAYEWLRKFENALADLDEILTFDAENLEATVAHSRVKRRADVLAGQGDVAGDWGQAPLASLPNEEWGQTSEGCQESARVPQQTKVLNLPACVEVLPLREQYEWLVDCYRLRLDDDHAAGASRGLYAPEARKGTILEDWLVFCKLLAARGLAVQVDWCALLQVAGERLSASPRSGDEAFAHSGGEMKSPTEDTQHSMAQEIYGTHGGLVEIVREEVKRGLRNVDPNLFDDFGGVSVWQNLLFSLCDPVCKEA</sequence>
<dbReference type="InterPro" id="IPR011990">
    <property type="entry name" value="TPR-like_helical_dom_sf"/>
</dbReference>
<dbReference type="PANTHER" id="PTHR46014">
    <property type="entry name" value="TETRATRICOPEPTIDE REPEAT PROTEIN 1"/>
    <property type="match status" value="1"/>
</dbReference>
<name>A0A813H0F8_POLGL</name>
<accession>A0A813H0F8</accession>
<evidence type="ECO:0000313" key="3">
    <source>
        <dbReference type="Proteomes" id="UP000654075"/>
    </source>
</evidence>
<evidence type="ECO:0000313" key="2">
    <source>
        <dbReference type="EMBL" id="CAE8631104.1"/>
    </source>
</evidence>
<dbReference type="PANTHER" id="PTHR46014:SF1">
    <property type="entry name" value="TETRATRICOPEPTIDE REPEAT PROTEIN 1"/>
    <property type="match status" value="1"/>
</dbReference>
<dbReference type="EMBL" id="CAJNNV010030037">
    <property type="protein sequence ID" value="CAE8631104.1"/>
    <property type="molecule type" value="Genomic_DNA"/>
</dbReference>
<keyword evidence="3" id="KW-1185">Reference proteome</keyword>
<proteinExistence type="predicted"/>
<feature type="region of interest" description="Disordered" evidence="1">
    <location>
        <begin position="32"/>
        <end position="57"/>
    </location>
</feature>
<dbReference type="AlphaFoldDB" id="A0A813H0F8"/>
<gene>
    <name evidence="2" type="ORF">PGLA1383_LOCUS47249</name>
</gene>
<feature type="region of interest" description="Disordered" evidence="1">
    <location>
        <begin position="628"/>
        <end position="648"/>
    </location>
</feature>
<comment type="caution">
    <text evidence="2">The sequence shown here is derived from an EMBL/GenBank/DDBJ whole genome shotgun (WGS) entry which is preliminary data.</text>
</comment>
<reference evidence="2" key="1">
    <citation type="submission" date="2021-02" db="EMBL/GenBank/DDBJ databases">
        <authorList>
            <person name="Dougan E. K."/>
            <person name="Rhodes N."/>
            <person name="Thang M."/>
            <person name="Chan C."/>
        </authorList>
    </citation>
    <scope>NUCLEOTIDE SEQUENCE</scope>
</reference>
<dbReference type="InterPro" id="IPR019734">
    <property type="entry name" value="TPR_rpt"/>
</dbReference>
<organism evidence="2 3">
    <name type="scientific">Polarella glacialis</name>
    <name type="common">Dinoflagellate</name>
    <dbReference type="NCBI Taxonomy" id="89957"/>
    <lineage>
        <taxon>Eukaryota</taxon>
        <taxon>Sar</taxon>
        <taxon>Alveolata</taxon>
        <taxon>Dinophyceae</taxon>
        <taxon>Suessiales</taxon>
        <taxon>Suessiaceae</taxon>
        <taxon>Polarella</taxon>
    </lineage>
</organism>
<evidence type="ECO:0000256" key="1">
    <source>
        <dbReference type="SAM" id="MobiDB-lite"/>
    </source>
</evidence>
<dbReference type="OrthoDB" id="298012at2759"/>